<sequence length="152" mass="17081">MRHEHPVEGALAASVQQALQQAPALQEPIPDAATLALVLLEHRELLDTLFSVVFPRASLEEVYAAALWPFHLQSFYATTAFQRALLTADGRVLGRANLDTDSRLEQIRLLYAYALVLQRVYGIDIEFAYPLVYTVTDPETGLSCHFKAHWNM</sequence>
<dbReference type="EMBL" id="VGLS01000527">
    <property type="protein sequence ID" value="MBM3225269.1"/>
    <property type="molecule type" value="Genomic_DNA"/>
</dbReference>
<organism evidence="1 2">
    <name type="scientific">Tectimicrobiota bacterium</name>
    <dbReference type="NCBI Taxonomy" id="2528274"/>
    <lineage>
        <taxon>Bacteria</taxon>
        <taxon>Pseudomonadati</taxon>
        <taxon>Nitrospinota/Tectimicrobiota group</taxon>
        <taxon>Candidatus Tectimicrobiota</taxon>
    </lineage>
</organism>
<feature type="non-terminal residue" evidence="1">
    <location>
        <position position="152"/>
    </location>
</feature>
<name>A0A938B3P3_UNCTE</name>
<dbReference type="Proteomes" id="UP000712673">
    <property type="component" value="Unassembled WGS sequence"/>
</dbReference>
<reference evidence="1" key="1">
    <citation type="submission" date="2019-03" db="EMBL/GenBank/DDBJ databases">
        <title>Lake Tanganyika Metagenome-Assembled Genomes (MAGs).</title>
        <authorList>
            <person name="Tran P."/>
        </authorList>
    </citation>
    <scope>NUCLEOTIDE SEQUENCE</scope>
    <source>
        <strain evidence="1">K_DeepCast_65m_m2_066</strain>
    </source>
</reference>
<gene>
    <name evidence="1" type="ORF">FJZ47_15905</name>
</gene>
<comment type="caution">
    <text evidence="1">The sequence shown here is derived from an EMBL/GenBank/DDBJ whole genome shotgun (WGS) entry which is preliminary data.</text>
</comment>
<evidence type="ECO:0000313" key="1">
    <source>
        <dbReference type="EMBL" id="MBM3225269.1"/>
    </source>
</evidence>
<dbReference type="AlphaFoldDB" id="A0A938B3P3"/>
<protein>
    <submittedName>
        <fullName evidence="1">Uncharacterized protein</fullName>
    </submittedName>
</protein>
<proteinExistence type="predicted"/>
<evidence type="ECO:0000313" key="2">
    <source>
        <dbReference type="Proteomes" id="UP000712673"/>
    </source>
</evidence>
<accession>A0A938B3P3</accession>